<feature type="compositionally biased region" description="Low complexity" evidence="1">
    <location>
        <begin position="25"/>
        <end position="37"/>
    </location>
</feature>
<evidence type="ECO:0000313" key="3">
    <source>
        <dbReference type="EMBL" id="NXE27479.1"/>
    </source>
</evidence>
<dbReference type="EMBL" id="VWPR01001511">
    <property type="protein sequence ID" value="NXE27479.1"/>
    <property type="molecule type" value="Genomic_DNA"/>
</dbReference>
<proteinExistence type="predicted"/>
<accession>A0A7K8LE88</accession>
<keyword evidence="4" id="KW-1185">Reference proteome</keyword>
<dbReference type="GO" id="GO:0030888">
    <property type="term" value="P:regulation of B cell proliferation"/>
    <property type="evidence" value="ECO:0007669"/>
    <property type="project" value="TreeGrafter"/>
</dbReference>
<dbReference type="GO" id="GO:0005576">
    <property type="term" value="C:extracellular region"/>
    <property type="evidence" value="ECO:0007669"/>
    <property type="project" value="TreeGrafter"/>
</dbReference>
<dbReference type="GO" id="GO:0034663">
    <property type="term" value="C:endoplasmic reticulum chaperone complex"/>
    <property type="evidence" value="ECO:0007669"/>
    <property type="project" value="TreeGrafter"/>
</dbReference>
<feature type="signal peptide" evidence="2">
    <location>
        <begin position="1"/>
        <end position="19"/>
    </location>
</feature>
<dbReference type="PANTHER" id="PTHR15881:SF2">
    <property type="entry name" value="MARGINAL ZONE B- AND B1-CELL-SPECIFIC PROTEIN"/>
    <property type="match status" value="1"/>
</dbReference>
<evidence type="ECO:0000313" key="4">
    <source>
        <dbReference type="Proteomes" id="UP000560386"/>
    </source>
</evidence>
<dbReference type="AlphaFoldDB" id="A0A7K8LE88"/>
<dbReference type="Proteomes" id="UP000560386">
    <property type="component" value="Unassembled WGS sequence"/>
</dbReference>
<name>A0A7K8LE88_9AVES</name>
<feature type="non-terminal residue" evidence="3">
    <location>
        <position position="1"/>
    </location>
</feature>
<dbReference type="InterPro" id="IPR052682">
    <property type="entry name" value="MZB1"/>
</dbReference>
<feature type="chain" id="PRO_5029615584" evidence="2">
    <location>
        <begin position="20"/>
        <end position="194"/>
    </location>
</feature>
<feature type="region of interest" description="Disordered" evidence="1">
    <location>
        <begin position="175"/>
        <end position="194"/>
    </location>
</feature>
<protein>
    <submittedName>
        <fullName evidence="3">MZB1 protein</fullName>
    </submittedName>
</protein>
<feature type="non-terminal residue" evidence="3">
    <location>
        <position position="194"/>
    </location>
</feature>
<sequence>MQLALAAWLALSLLAGTGAEEMCGAPPASSSRSVPAPQLSPEERLSPHMPESLRCDACHAIAFQLEEQLRKAEEKVGKKKALSESDYVEVLERSCSQGWESYGVQELDGEKRLAGPGLPRQEPVSVMVTGGPWPGRLSKMCHSYVGERGEAQIYGAHRRGPAALRELLCHGEKGPCAGGKAGGPAPPKALQNEL</sequence>
<dbReference type="PANTHER" id="PTHR15881">
    <property type="entry name" value="MARGINAL ZONE B- AND B1-CELL-SPECIFIC PROTEIN"/>
    <property type="match status" value="1"/>
</dbReference>
<reference evidence="3 4" key="1">
    <citation type="submission" date="2019-09" db="EMBL/GenBank/DDBJ databases">
        <title>Bird 10,000 Genomes (B10K) Project - Family phase.</title>
        <authorList>
            <person name="Zhang G."/>
        </authorList>
    </citation>
    <scope>NUCLEOTIDE SEQUENCE [LARGE SCALE GENOMIC DNA]</scope>
    <source>
        <strain evidence="3">B10K-CU-031-01</strain>
        <tissue evidence="3">Muscle</tissue>
    </source>
</reference>
<organism evidence="3 4">
    <name type="scientific">Ardeotis kori</name>
    <dbReference type="NCBI Taxonomy" id="89386"/>
    <lineage>
        <taxon>Eukaryota</taxon>
        <taxon>Metazoa</taxon>
        <taxon>Chordata</taxon>
        <taxon>Craniata</taxon>
        <taxon>Vertebrata</taxon>
        <taxon>Euteleostomi</taxon>
        <taxon>Archelosauria</taxon>
        <taxon>Archosauria</taxon>
        <taxon>Dinosauria</taxon>
        <taxon>Saurischia</taxon>
        <taxon>Theropoda</taxon>
        <taxon>Coelurosauria</taxon>
        <taxon>Aves</taxon>
        <taxon>Neognathae</taxon>
        <taxon>Neoaves</taxon>
        <taxon>Otidimorphae</taxon>
        <taxon>Otidiformes</taxon>
        <taxon>Otididae</taxon>
        <taxon>Ardeotis</taxon>
    </lineage>
</organism>
<gene>
    <name evidence="3" type="primary">Mzb1</name>
    <name evidence="3" type="ORF">ARDKOR_R13795</name>
</gene>
<evidence type="ECO:0000256" key="1">
    <source>
        <dbReference type="SAM" id="MobiDB-lite"/>
    </source>
</evidence>
<evidence type="ECO:0000256" key="2">
    <source>
        <dbReference type="SAM" id="SignalP"/>
    </source>
</evidence>
<comment type="caution">
    <text evidence="3">The sequence shown here is derived from an EMBL/GenBank/DDBJ whole genome shotgun (WGS) entry which is preliminary data.</text>
</comment>
<keyword evidence="2" id="KW-0732">Signal</keyword>
<feature type="region of interest" description="Disordered" evidence="1">
    <location>
        <begin position="22"/>
        <end position="48"/>
    </location>
</feature>